<dbReference type="KEGG" id="lil:LA_1665"/>
<keyword evidence="2" id="KW-1185">Reference proteome</keyword>
<evidence type="ECO:0000313" key="2">
    <source>
        <dbReference type="Proteomes" id="UP000001408"/>
    </source>
</evidence>
<dbReference type="HOGENOM" id="CLU_2369404_0_0_12"/>
<name>Q8F5L5_LEPIN</name>
<protein>
    <submittedName>
        <fullName evidence="1">Uncharacterized protein</fullName>
    </submittedName>
</protein>
<dbReference type="PaxDb" id="189518-LA_1665"/>
<dbReference type="EnsemblBacteria" id="AAN48864">
    <property type="protein sequence ID" value="AAN48864"/>
    <property type="gene ID" value="LA_1665"/>
</dbReference>
<evidence type="ECO:0000313" key="1">
    <source>
        <dbReference type="EMBL" id="AAN48864.2"/>
    </source>
</evidence>
<dbReference type="AntiFam" id="ANF00051">
    <property type="entry name" value="Translation of DNA tandem repeat"/>
</dbReference>
<reference evidence="1 2" key="1">
    <citation type="journal article" date="2003" name="Nature">
        <title>Unique physiological and pathogenic features of Leptospira interrogans revealed by whole-genome sequencing.</title>
        <authorList>
            <person name="Ren S.X."/>
            <person name="Fu G."/>
            <person name="Jiang X.G."/>
            <person name="Zeng R."/>
            <person name="Miao Y.G."/>
            <person name="Xu H."/>
            <person name="Zhang Y.X."/>
            <person name="Xiong H."/>
            <person name="Lu G."/>
            <person name="Lu L.F."/>
            <person name="Jiang H.Q."/>
            <person name="Jia J."/>
            <person name="Tu Y.F."/>
            <person name="Jiang J.X."/>
            <person name="Gu W.Y."/>
            <person name="Zhang Y.Q."/>
            <person name="Cai Z."/>
            <person name="Sheng H.H."/>
            <person name="Yin H.F."/>
            <person name="Zhang Y."/>
            <person name="Zhu G.F."/>
            <person name="Wan M."/>
            <person name="Huang H.L."/>
            <person name="Qian Z."/>
            <person name="Wang S.Y."/>
            <person name="Ma W."/>
            <person name="Yao Z.J."/>
            <person name="Shen Y."/>
            <person name="Qiang B.Q."/>
            <person name="Xia Q.C."/>
            <person name="Guo X.K."/>
            <person name="Danchin A."/>
            <person name="Saint Girons I."/>
            <person name="Somerville R.L."/>
            <person name="Wen Y.M."/>
            <person name="Shi M.H."/>
            <person name="Chen Z."/>
            <person name="Xu J.G."/>
            <person name="Zhao G.P."/>
        </authorList>
    </citation>
    <scope>NUCLEOTIDE SEQUENCE [LARGE SCALE GENOMIC DNA]</scope>
    <source>
        <strain evidence="1 2">56601</strain>
    </source>
</reference>
<proteinExistence type="predicted"/>
<gene>
    <name evidence="1" type="ordered locus">LA_1665</name>
</gene>
<dbReference type="Proteomes" id="UP000001408">
    <property type="component" value="Chromosome I"/>
</dbReference>
<sequence>MIEFRRDKSDSFKIDTFGLYNTIETVIPNSKIQPSSKFYQFNILKMWELTQFAGFTVKFKMWELTQFAGFTVKFKMWELTPKSGLGIIFENFLIFIKLIVNFGYKCQASE</sequence>
<organism evidence="1 2">
    <name type="scientific">Leptospira interrogans serogroup Icterohaemorrhagiae serovar Lai (strain 56601)</name>
    <dbReference type="NCBI Taxonomy" id="189518"/>
    <lineage>
        <taxon>Bacteria</taxon>
        <taxon>Pseudomonadati</taxon>
        <taxon>Spirochaetota</taxon>
        <taxon>Spirochaetia</taxon>
        <taxon>Leptospirales</taxon>
        <taxon>Leptospiraceae</taxon>
        <taxon>Leptospira</taxon>
    </lineage>
</organism>
<dbReference type="AlphaFoldDB" id="Q8F5L5"/>
<dbReference type="EMBL" id="AE010300">
    <property type="protein sequence ID" value="AAN48864.2"/>
    <property type="molecule type" value="Genomic_DNA"/>
</dbReference>
<dbReference type="STRING" id="189518.LA_1665"/>
<accession>Q8F5L5</accession>
<dbReference type="InParanoid" id="Q8F5L5"/>